<reference evidence="2 3" key="1">
    <citation type="submission" date="2020-05" db="EMBL/GenBank/DDBJ databases">
        <authorList>
            <person name="Campoy J."/>
            <person name="Schneeberger K."/>
            <person name="Spophaly S."/>
        </authorList>
    </citation>
    <scope>NUCLEOTIDE SEQUENCE [LARGE SCALE GENOMIC DNA]</scope>
    <source>
        <strain evidence="2">PruArmRojPasFocal</strain>
    </source>
</reference>
<protein>
    <submittedName>
        <fullName evidence="2">Uncharacterized protein</fullName>
    </submittedName>
</protein>
<accession>A0A6J5UI04</accession>
<feature type="compositionally biased region" description="Basic and acidic residues" evidence="1">
    <location>
        <begin position="173"/>
        <end position="182"/>
    </location>
</feature>
<evidence type="ECO:0000313" key="2">
    <source>
        <dbReference type="EMBL" id="CAB4273758.1"/>
    </source>
</evidence>
<gene>
    <name evidence="2" type="ORF">CURHAP_LOCUS21913</name>
</gene>
<name>A0A6J5UI04_PRUAR</name>
<organism evidence="2 3">
    <name type="scientific">Prunus armeniaca</name>
    <name type="common">Apricot</name>
    <name type="synonym">Armeniaca vulgaris</name>
    <dbReference type="NCBI Taxonomy" id="36596"/>
    <lineage>
        <taxon>Eukaryota</taxon>
        <taxon>Viridiplantae</taxon>
        <taxon>Streptophyta</taxon>
        <taxon>Embryophyta</taxon>
        <taxon>Tracheophyta</taxon>
        <taxon>Spermatophyta</taxon>
        <taxon>Magnoliopsida</taxon>
        <taxon>eudicotyledons</taxon>
        <taxon>Gunneridae</taxon>
        <taxon>Pentapetalae</taxon>
        <taxon>rosids</taxon>
        <taxon>fabids</taxon>
        <taxon>Rosales</taxon>
        <taxon>Rosaceae</taxon>
        <taxon>Amygdaloideae</taxon>
        <taxon>Amygdaleae</taxon>
        <taxon>Prunus</taxon>
    </lineage>
</organism>
<sequence length="258" mass="30542">MVRRWEFLRVRDGLASGRWVACIIEALNLLKLKEQRSFREWGRRREKKGGGGSREKGALKGKIKRDQCQAFRGTDPWPTISNIDIVPNLITCLAGVEFPFIQNKGERDKDRELEREKSKLQVYDSKIAVLDFVACLYNKNLYEITTNTSFVLKILDEELVWMTIAKRNGISEGRRKEKEEKRKERKKKKKKSKGPGKEEERKKKGPKKKEEKRKKKEKRNGPGKEKERRKEQKMGPGRKKERKKERKGRKNYTFFIFL</sequence>
<feature type="compositionally biased region" description="Basic residues" evidence="1">
    <location>
        <begin position="183"/>
        <end position="194"/>
    </location>
</feature>
<feature type="compositionally biased region" description="Basic residues" evidence="1">
    <location>
        <begin position="236"/>
        <end position="250"/>
    </location>
</feature>
<feature type="compositionally biased region" description="Basic residues" evidence="1">
    <location>
        <begin position="203"/>
        <end position="218"/>
    </location>
</feature>
<feature type="compositionally biased region" description="Basic and acidic residues" evidence="1">
    <location>
        <begin position="219"/>
        <end position="233"/>
    </location>
</feature>
<proteinExistence type="predicted"/>
<evidence type="ECO:0000256" key="1">
    <source>
        <dbReference type="SAM" id="MobiDB-lite"/>
    </source>
</evidence>
<dbReference type="EMBL" id="CAEKDK010000003">
    <property type="protein sequence ID" value="CAB4273758.1"/>
    <property type="molecule type" value="Genomic_DNA"/>
</dbReference>
<evidence type="ECO:0000313" key="3">
    <source>
        <dbReference type="Proteomes" id="UP000507222"/>
    </source>
</evidence>
<dbReference type="Proteomes" id="UP000507222">
    <property type="component" value="Unassembled WGS sequence"/>
</dbReference>
<dbReference type="AlphaFoldDB" id="A0A6J5UI04"/>
<feature type="region of interest" description="Disordered" evidence="1">
    <location>
        <begin position="173"/>
        <end position="258"/>
    </location>
</feature>